<feature type="region of interest" description="Disordered" evidence="1">
    <location>
        <begin position="139"/>
        <end position="193"/>
    </location>
</feature>
<gene>
    <name evidence="2" type="ORF">DFH07DRAFT_772154</name>
</gene>
<reference evidence="2" key="1">
    <citation type="submission" date="2023-03" db="EMBL/GenBank/DDBJ databases">
        <title>Massive genome expansion in bonnet fungi (Mycena s.s.) driven by repeated elements and novel gene families across ecological guilds.</title>
        <authorList>
            <consortium name="Lawrence Berkeley National Laboratory"/>
            <person name="Harder C.B."/>
            <person name="Miyauchi S."/>
            <person name="Viragh M."/>
            <person name="Kuo A."/>
            <person name="Thoen E."/>
            <person name="Andreopoulos B."/>
            <person name="Lu D."/>
            <person name="Skrede I."/>
            <person name="Drula E."/>
            <person name="Henrissat B."/>
            <person name="Morin E."/>
            <person name="Kohler A."/>
            <person name="Barry K."/>
            <person name="LaButti K."/>
            <person name="Morin E."/>
            <person name="Salamov A."/>
            <person name="Lipzen A."/>
            <person name="Mereny Z."/>
            <person name="Hegedus B."/>
            <person name="Baldrian P."/>
            <person name="Stursova M."/>
            <person name="Weitz H."/>
            <person name="Taylor A."/>
            <person name="Grigoriev I.V."/>
            <person name="Nagy L.G."/>
            <person name="Martin F."/>
            <person name="Kauserud H."/>
        </authorList>
    </citation>
    <scope>NUCLEOTIDE SEQUENCE</scope>
    <source>
        <strain evidence="2">CBHHK188m</strain>
    </source>
</reference>
<protein>
    <submittedName>
        <fullName evidence="2">Uncharacterized protein</fullName>
    </submittedName>
</protein>
<dbReference type="Proteomes" id="UP001215280">
    <property type="component" value="Unassembled WGS sequence"/>
</dbReference>
<accession>A0AAD7J867</accession>
<dbReference type="AlphaFoldDB" id="A0AAD7J867"/>
<proteinExistence type="predicted"/>
<feature type="compositionally biased region" description="Low complexity" evidence="1">
    <location>
        <begin position="174"/>
        <end position="193"/>
    </location>
</feature>
<feature type="compositionally biased region" description="Basic and acidic residues" evidence="1">
    <location>
        <begin position="160"/>
        <end position="173"/>
    </location>
</feature>
<organism evidence="2 3">
    <name type="scientific">Mycena maculata</name>
    <dbReference type="NCBI Taxonomy" id="230809"/>
    <lineage>
        <taxon>Eukaryota</taxon>
        <taxon>Fungi</taxon>
        <taxon>Dikarya</taxon>
        <taxon>Basidiomycota</taxon>
        <taxon>Agaricomycotina</taxon>
        <taxon>Agaricomycetes</taxon>
        <taxon>Agaricomycetidae</taxon>
        <taxon>Agaricales</taxon>
        <taxon>Marasmiineae</taxon>
        <taxon>Mycenaceae</taxon>
        <taxon>Mycena</taxon>
    </lineage>
</organism>
<evidence type="ECO:0000313" key="2">
    <source>
        <dbReference type="EMBL" id="KAJ7759327.1"/>
    </source>
</evidence>
<dbReference type="EMBL" id="JARJLG010000052">
    <property type="protein sequence ID" value="KAJ7759327.1"/>
    <property type="molecule type" value="Genomic_DNA"/>
</dbReference>
<evidence type="ECO:0000313" key="3">
    <source>
        <dbReference type="Proteomes" id="UP001215280"/>
    </source>
</evidence>
<feature type="compositionally biased region" description="Basic and acidic residues" evidence="1">
    <location>
        <begin position="139"/>
        <end position="150"/>
    </location>
</feature>
<comment type="caution">
    <text evidence="2">The sequence shown here is derived from an EMBL/GenBank/DDBJ whole genome shotgun (WGS) entry which is preliminary data.</text>
</comment>
<keyword evidence="3" id="KW-1185">Reference proteome</keyword>
<name>A0AAD7J867_9AGAR</name>
<sequence length="193" mass="21034">MTTKRCVPTRKESALATAEALVRLTRAARCPADGCGAEVDNALDGAVHARAGGVKRMRRGWRTTPMTAEREVVHSAQCGMMERGHWSGEAARGGGQDVRPGGQHQSWLEWMRERKRQMRTSARGRYAGPMATTLNVRERGPEVHNKEIFKQRGGRGPGPARKEEYKEHGRREAGAASESACCGGRACAPGVMP</sequence>
<evidence type="ECO:0000256" key="1">
    <source>
        <dbReference type="SAM" id="MobiDB-lite"/>
    </source>
</evidence>